<gene>
    <name evidence="1" type="ORF">C7K38_01510</name>
    <name evidence="2" type="ORF">GCM10025885_00300</name>
    <name evidence="3" type="ORF">GCM10025885_23700</name>
    <name evidence="4" type="ORF">GCM10025885_24320</name>
</gene>
<dbReference type="Proteomes" id="UP000268310">
    <property type="component" value="Chromosome"/>
</dbReference>
<name>A0AA37XND2_9ENTE</name>
<evidence type="ECO:0000313" key="5">
    <source>
        <dbReference type="Proteomes" id="UP000268310"/>
    </source>
</evidence>
<dbReference type="EMBL" id="CP027783">
    <property type="protein sequence ID" value="AYW47165.1"/>
    <property type="molecule type" value="Genomic_DNA"/>
</dbReference>
<evidence type="ECO:0000313" key="4">
    <source>
        <dbReference type="EMBL" id="GMA73383.1"/>
    </source>
</evidence>
<dbReference type="EMBL" id="BSUW01000001">
    <property type="protein sequence ID" value="GMA73321.1"/>
    <property type="molecule type" value="Genomic_DNA"/>
</dbReference>
<accession>A0AA37XND2</accession>
<reference evidence="1" key="3">
    <citation type="submission" date="2018-03" db="EMBL/GenBank/DDBJ databases">
        <authorList>
            <person name="Jeon C.O."/>
        </authorList>
    </citation>
    <scope>NUCLEOTIDE SEQUENCE</scope>
    <source>
        <strain evidence="1">JCM 31126</strain>
    </source>
</reference>
<sequence>MITLAKKFNVSEGQEFYIMQEKDGTISLIPKVEDYFADVKKGEFIDDEDRLAQEFIINYFRFY</sequence>
<dbReference type="AlphaFoldDB" id="A0AA37XND2"/>
<reference evidence="4 6" key="2">
    <citation type="journal article" date="2014" name="Int. J. Syst. Evol. Microbiol.">
        <title>Complete genome sequence of Corynebacterium casei LMG S-19264T (=DSM 44701T), isolated from a smear-ripened cheese.</title>
        <authorList>
            <consortium name="US DOE Joint Genome Institute (JGI-PGF)"/>
            <person name="Walter F."/>
            <person name="Albersmeier A."/>
            <person name="Kalinowski J."/>
            <person name="Ruckert C."/>
        </authorList>
    </citation>
    <scope>NUCLEOTIDE SEQUENCE [LARGE SCALE GENOMIC DNA]</scope>
    <source>
        <strain evidence="4 6">NBRC 114545</strain>
    </source>
</reference>
<evidence type="ECO:0000313" key="3">
    <source>
        <dbReference type="EMBL" id="GMA73321.1"/>
    </source>
</evidence>
<evidence type="ECO:0000313" key="1">
    <source>
        <dbReference type="EMBL" id="AYW47165.1"/>
    </source>
</evidence>
<evidence type="ECO:0000313" key="6">
    <source>
        <dbReference type="Proteomes" id="UP001157039"/>
    </source>
</evidence>
<proteinExistence type="predicted"/>
<keyword evidence="5" id="KW-1185">Reference proteome</keyword>
<dbReference type="RefSeq" id="WP_123934153.1">
    <property type="nucleotide sequence ID" value="NZ_BSUW01000001.1"/>
</dbReference>
<organism evidence="4 6">
    <name type="scientific">Tetragenococcus osmophilus</name>
    <dbReference type="NCBI Taxonomy" id="526944"/>
    <lineage>
        <taxon>Bacteria</taxon>
        <taxon>Bacillati</taxon>
        <taxon>Bacillota</taxon>
        <taxon>Bacilli</taxon>
        <taxon>Lactobacillales</taxon>
        <taxon>Enterococcaceae</taxon>
        <taxon>Tetragenococcus</taxon>
    </lineage>
</organism>
<dbReference type="KEGG" id="too:C7K38_01510"/>
<dbReference type="Proteomes" id="UP001157039">
    <property type="component" value="Unassembled WGS sequence"/>
</dbReference>
<reference evidence="1 5" key="1">
    <citation type="journal article" date="2012" name="Int. J. Syst. Evol. Microbiol.">
        <title>Characterization of Tetragenococcus strains from sugar thick juice reveals a novel species, Tetragenococcus osmophilus sp. nov., and divides Tetragenococcus halophilus into two subspecies, T. halophilus subsp. halophilus subsp. nov. and T. halophilus subsp. flandriensis subsp. nov.</title>
        <authorList>
            <person name="Juste A."/>
            <person name="Van Trappen S."/>
            <person name="Verreth C."/>
            <person name="Cleenwerck I."/>
            <person name="De Vos P."/>
            <person name="Lievens B."/>
            <person name="Willems K.A."/>
        </authorList>
    </citation>
    <scope>NUCLEOTIDE SEQUENCE [LARGE SCALE GENOMIC DNA]</scope>
    <source>
        <strain evidence="1 5">JCM 31126</strain>
    </source>
</reference>
<dbReference type="EMBL" id="BSUW01000001">
    <property type="protein sequence ID" value="GMA70981.1"/>
    <property type="molecule type" value="Genomic_DNA"/>
</dbReference>
<dbReference type="EMBL" id="BSUW01000002">
    <property type="protein sequence ID" value="GMA73383.1"/>
    <property type="molecule type" value="Genomic_DNA"/>
</dbReference>
<protein>
    <submittedName>
        <fullName evidence="1">AbrB family transcriptional regulator</fullName>
    </submittedName>
</protein>
<evidence type="ECO:0000313" key="2">
    <source>
        <dbReference type="EMBL" id="GMA70981.1"/>
    </source>
</evidence>
<dbReference type="NCBIfam" id="NF047400">
    <property type="entry name" value="MazE_PemI_antitoxin"/>
    <property type="match status" value="1"/>
</dbReference>
<reference evidence="4" key="4">
    <citation type="submission" date="2023-02" db="EMBL/GenBank/DDBJ databases">
        <authorList>
            <person name="Sun Q."/>
            <person name="Mori K."/>
        </authorList>
    </citation>
    <scope>NUCLEOTIDE SEQUENCE</scope>
    <source>
        <strain evidence="4">NBRC 114545</strain>
    </source>
</reference>